<proteinExistence type="predicted"/>
<gene>
    <name evidence="8" type="ORF">AFUS01_LOCUS13027</name>
</gene>
<feature type="region of interest" description="Disordered" evidence="6">
    <location>
        <begin position="86"/>
        <end position="109"/>
    </location>
</feature>
<evidence type="ECO:0000256" key="4">
    <source>
        <dbReference type="ARBA" id="ARBA00023163"/>
    </source>
</evidence>
<dbReference type="PANTHER" id="PTHR12619">
    <property type="entry name" value="RFX TRANSCRIPTION FACTOR FAMILY"/>
    <property type="match status" value="1"/>
</dbReference>
<dbReference type="Proteomes" id="UP000708208">
    <property type="component" value="Unassembled WGS sequence"/>
</dbReference>
<dbReference type="AlphaFoldDB" id="A0A8J2P3C3"/>
<dbReference type="Pfam" id="PF02257">
    <property type="entry name" value="RFX_DNA_binding"/>
    <property type="match status" value="1"/>
</dbReference>
<evidence type="ECO:0000256" key="6">
    <source>
        <dbReference type="SAM" id="MobiDB-lite"/>
    </source>
</evidence>
<evidence type="ECO:0000313" key="9">
    <source>
        <dbReference type="Proteomes" id="UP000708208"/>
    </source>
</evidence>
<evidence type="ECO:0000259" key="7">
    <source>
        <dbReference type="PROSITE" id="PS51526"/>
    </source>
</evidence>
<evidence type="ECO:0000256" key="1">
    <source>
        <dbReference type="ARBA" id="ARBA00004123"/>
    </source>
</evidence>
<reference evidence="8" key="1">
    <citation type="submission" date="2021-06" db="EMBL/GenBank/DDBJ databases">
        <authorList>
            <person name="Hodson N. C."/>
            <person name="Mongue J. A."/>
            <person name="Jaron S. K."/>
        </authorList>
    </citation>
    <scope>NUCLEOTIDE SEQUENCE</scope>
</reference>
<protein>
    <recommendedName>
        <fullName evidence="7">RFX-type winged-helix domain-containing protein</fullName>
    </recommendedName>
</protein>
<dbReference type="InterPro" id="IPR039779">
    <property type="entry name" value="RFX-like"/>
</dbReference>
<dbReference type="GO" id="GO:0000981">
    <property type="term" value="F:DNA-binding transcription factor activity, RNA polymerase II-specific"/>
    <property type="evidence" value="ECO:0007669"/>
    <property type="project" value="TreeGrafter"/>
</dbReference>
<dbReference type="PANTHER" id="PTHR12619:SF33">
    <property type="entry name" value="RFX, ISOFORM H"/>
    <property type="match status" value="1"/>
</dbReference>
<evidence type="ECO:0000256" key="3">
    <source>
        <dbReference type="ARBA" id="ARBA00023125"/>
    </source>
</evidence>
<evidence type="ECO:0000256" key="2">
    <source>
        <dbReference type="ARBA" id="ARBA00023015"/>
    </source>
</evidence>
<comment type="caution">
    <text evidence="8">The sequence shown here is derived from an EMBL/GenBank/DDBJ whole genome shotgun (WGS) entry which is preliminary data.</text>
</comment>
<dbReference type="Pfam" id="PF25340">
    <property type="entry name" value="BCD_RFX"/>
    <property type="match status" value="1"/>
</dbReference>
<feature type="compositionally biased region" description="Polar residues" evidence="6">
    <location>
        <begin position="215"/>
        <end position="229"/>
    </location>
</feature>
<sequence length="687" mass="79205">MWGQRTLVEKLGLGPCTKRHSTFETSREPYYVTVEVLPGEEESPEKTIDDIPIIESSNFFLDGFKEKLARKKTVARASTSIHTEDYHPRGLISDGDDEEKENCHHESNARNTEEKFIHFPVPPDGLGGLSTALFCPVTVQWLLENYETKAGVSLPRSTVYNHYIRHCKSHDMEPVNAASFGKLIRSIFLGLQTRRLGTRGNSKYHYYGIQIKPQSVLNDESEPGSQSDSDGQDTEKKERNTEPDPLDISGMINNPRCPDAEESPCVTVPVEPAPETEDLLEELVTNLYVNCRMEPESYLKFVTTSPTYREVRDITEWQKDIRLITKFTCDPQRRDLQRKIQFESIKFGKGLPKIEYRLSSDVLSRTEVESFRTSYKSYCELLIKSSVLYKFDTMLRNCHQYWSGLPVLKRTLSFSKNKLKSISENENMRLFIETVDSQVYQVMVDLLFPNVIHPIPVVVLDVVRNFALKFVNSITITMEDYPEALKKIRCLAAEAFSQIILDNCKLNMIAESVRPLFEEAHRTKAYGRLKELNIPAALSVSIYPIANEDKYFYLVETYRQALANMTSLENYSEWIYTEVDNFTCNFKSPKDEPKFEEQAKAFAKDMSYILYVICSQMAFIDTEVNTFFMLLQLFTNSYILHLVQEKRSALKGMTDILYRKFLETWIHHGISLQLLKVFSNIQGVIAF</sequence>
<accession>A0A8J2P3C3</accession>
<dbReference type="PROSITE" id="PS51526">
    <property type="entry name" value="RFX_DBD"/>
    <property type="match status" value="1"/>
</dbReference>
<keyword evidence="4" id="KW-0804">Transcription</keyword>
<keyword evidence="3" id="KW-0238">DNA-binding</keyword>
<feature type="domain" description="RFX-type winged-helix" evidence="7">
    <location>
        <begin position="138"/>
        <end position="213"/>
    </location>
</feature>
<keyword evidence="2" id="KW-0805">Transcription regulation</keyword>
<dbReference type="GO" id="GO:0000978">
    <property type="term" value="F:RNA polymerase II cis-regulatory region sequence-specific DNA binding"/>
    <property type="evidence" value="ECO:0007669"/>
    <property type="project" value="TreeGrafter"/>
</dbReference>
<dbReference type="EMBL" id="CAJVCH010104378">
    <property type="protein sequence ID" value="CAG7723976.1"/>
    <property type="molecule type" value="Genomic_DNA"/>
</dbReference>
<evidence type="ECO:0000256" key="5">
    <source>
        <dbReference type="ARBA" id="ARBA00023242"/>
    </source>
</evidence>
<feature type="compositionally biased region" description="Basic and acidic residues" evidence="6">
    <location>
        <begin position="233"/>
        <end position="242"/>
    </location>
</feature>
<keyword evidence="9" id="KW-1185">Reference proteome</keyword>
<name>A0A8J2P3C3_9HEXA</name>
<dbReference type="InterPro" id="IPR057321">
    <property type="entry name" value="RFX1-4/6/8-like_BCD"/>
</dbReference>
<keyword evidence="5" id="KW-0539">Nucleus</keyword>
<dbReference type="OrthoDB" id="10056949at2759"/>
<dbReference type="InterPro" id="IPR003150">
    <property type="entry name" value="DNA-bd_RFX"/>
</dbReference>
<evidence type="ECO:0000313" key="8">
    <source>
        <dbReference type="EMBL" id="CAG7723976.1"/>
    </source>
</evidence>
<comment type="subcellular location">
    <subcellularLocation>
        <location evidence="1">Nucleus</location>
    </subcellularLocation>
</comment>
<dbReference type="FunFam" id="1.10.10.10:FF:000017">
    <property type="entry name" value="transcription factor RFX3 isoform X1"/>
    <property type="match status" value="1"/>
</dbReference>
<organism evidence="8 9">
    <name type="scientific">Allacma fusca</name>
    <dbReference type="NCBI Taxonomy" id="39272"/>
    <lineage>
        <taxon>Eukaryota</taxon>
        <taxon>Metazoa</taxon>
        <taxon>Ecdysozoa</taxon>
        <taxon>Arthropoda</taxon>
        <taxon>Hexapoda</taxon>
        <taxon>Collembola</taxon>
        <taxon>Symphypleona</taxon>
        <taxon>Sminthuridae</taxon>
        <taxon>Allacma</taxon>
    </lineage>
</organism>
<feature type="region of interest" description="Disordered" evidence="6">
    <location>
        <begin position="215"/>
        <end position="265"/>
    </location>
</feature>
<dbReference type="GO" id="GO:0005634">
    <property type="term" value="C:nucleus"/>
    <property type="evidence" value="ECO:0007669"/>
    <property type="project" value="UniProtKB-SubCell"/>
</dbReference>